<dbReference type="Proteomes" id="UP000029448">
    <property type="component" value="Unassembled WGS sequence"/>
</dbReference>
<organism evidence="2 3">
    <name type="scientific">Acetobacter tropicalis</name>
    <dbReference type="NCBI Taxonomy" id="104102"/>
    <lineage>
        <taxon>Bacteria</taxon>
        <taxon>Pseudomonadati</taxon>
        <taxon>Pseudomonadota</taxon>
        <taxon>Alphaproteobacteria</taxon>
        <taxon>Acetobacterales</taxon>
        <taxon>Acetobacteraceae</taxon>
        <taxon>Acetobacter</taxon>
    </lineage>
</organism>
<dbReference type="PATRIC" id="fig|104102.7.peg.1529"/>
<sequence>MTSPITPRNTQIPHSELSAALEAYRRKAEQAGIRPGDPLHGWIEATDRLFEALAARFEENESRQDETVERLQEAVYRITQISVLLTKHSPTPPPPPKTLEGHVVGAPHGMLAAFFELAADVLPFLRRPGYRLLLSGGLIFSSFLLGVIMEQDTMSRQMAQTVSAASVQIDQEREEAQNKVGQAEKHATEVVIAAHEHDAAVAEFQSAMTQAPPSIISWAAVIKSNPFTENMRDQCRETIRMSQRPPYWRSCSIEITLGSQDAINAIAGN</sequence>
<protein>
    <submittedName>
        <fullName evidence="2">Uncharacterized protein</fullName>
    </submittedName>
</protein>
<reference evidence="2 3" key="1">
    <citation type="submission" date="2014-06" db="EMBL/GenBank/DDBJ databases">
        <title>Functional and comparative genomic analyses of the Drosophila gut microbiota identify candidate symbiosis factors.</title>
        <authorList>
            <person name="Newell P.D."/>
            <person name="Chaston J.M."/>
            <person name="Douglas A.E."/>
        </authorList>
    </citation>
    <scope>NUCLEOTIDE SEQUENCE [LARGE SCALE GENOMIC DNA]</scope>
    <source>
        <strain evidence="2 3">DmCS_006</strain>
    </source>
</reference>
<gene>
    <name evidence="2" type="ORF">AtDm6_1545</name>
</gene>
<evidence type="ECO:0000313" key="3">
    <source>
        <dbReference type="Proteomes" id="UP000029448"/>
    </source>
</evidence>
<dbReference type="GeneID" id="89477270"/>
<feature type="transmembrane region" description="Helical" evidence="1">
    <location>
        <begin position="132"/>
        <end position="149"/>
    </location>
</feature>
<keyword evidence="1" id="KW-1133">Transmembrane helix</keyword>
<name>A0A095B4P2_9PROT</name>
<accession>A0A095B4P2</accession>
<dbReference type="RefSeq" id="WP_035379579.1">
    <property type="nucleotide sequence ID" value="NZ_JACAOJ010000084.1"/>
</dbReference>
<evidence type="ECO:0000313" key="2">
    <source>
        <dbReference type="EMBL" id="KGB23913.1"/>
    </source>
</evidence>
<evidence type="ECO:0000256" key="1">
    <source>
        <dbReference type="SAM" id="Phobius"/>
    </source>
</evidence>
<dbReference type="AlphaFoldDB" id="A0A095B4P2"/>
<comment type="caution">
    <text evidence="2">The sequence shown here is derived from an EMBL/GenBank/DDBJ whole genome shotgun (WGS) entry which is preliminary data.</text>
</comment>
<keyword evidence="1" id="KW-0472">Membrane</keyword>
<keyword evidence="3" id="KW-1185">Reference proteome</keyword>
<dbReference type="EMBL" id="JOKM01000054">
    <property type="protein sequence ID" value="KGB23913.1"/>
    <property type="molecule type" value="Genomic_DNA"/>
</dbReference>
<keyword evidence="1" id="KW-0812">Transmembrane</keyword>
<proteinExistence type="predicted"/>